<reference evidence="2" key="1">
    <citation type="submission" date="2022-11" db="UniProtKB">
        <authorList>
            <consortium name="WormBaseParasite"/>
        </authorList>
    </citation>
    <scope>IDENTIFICATION</scope>
</reference>
<dbReference type="Proteomes" id="UP000887564">
    <property type="component" value="Unplaced"/>
</dbReference>
<sequence length="159" mass="17796">MYASIYPYNTYMSTHPYTLQLIPARILHVISCTEGKQGLDPGITDDSIRFLLVEINGDAPENLNPTQELDDGEMVEWGGEGDACGMTTKEGANALQPRRLISVYCLVANRRRDALCAFSFANQIFFNVKVDVSDHSCAYLGIDAEETLHRCYLCVRPLR</sequence>
<organism evidence="1 2">
    <name type="scientific">Parascaris equorum</name>
    <name type="common">Equine roundworm</name>
    <dbReference type="NCBI Taxonomy" id="6256"/>
    <lineage>
        <taxon>Eukaryota</taxon>
        <taxon>Metazoa</taxon>
        <taxon>Ecdysozoa</taxon>
        <taxon>Nematoda</taxon>
        <taxon>Chromadorea</taxon>
        <taxon>Rhabditida</taxon>
        <taxon>Spirurina</taxon>
        <taxon>Ascaridomorpha</taxon>
        <taxon>Ascaridoidea</taxon>
        <taxon>Ascarididae</taxon>
        <taxon>Parascaris</taxon>
    </lineage>
</organism>
<evidence type="ECO:0000313" key="1">
    <source>
        <dbReference type="Proteomes" id="UP000887564"/>
    </source>
</evidence>
<protein>
    <submittedName>
        <fullName evidence="2">Uncharacterized protein</fullName>
    </submittedName>
</protein>
<keyword evidence="1" id="KW-1185">Reference proteome</keyword>
<dbReference type="WBParaSite" id="PEQ_0000472101-mRNA-1">
    <property type="protein sequence ID" value="PEQ_0000472101-mRNA-1"/>
    <property type="gene ID" value="PEQ_0000472101"/>
</dbReference>
<name>A0A914RDI0_PAREQ</name>
<dbReference type="AlphaFoldDB" id="A0A914RDI0"/>
<proteinExistence type="predicted"/>
<accession>A0A914RDI0</accession>
<evidence type="ECO:0000313" key="2">
    <source>
        <dbReference type="WBParaSite" id="PEQ_0000472101-mRNA-1"/>
    </source>
</evidence>